<evidence type="ECO:0000256" key="1">
    <source>
        <dbReference type="ARBA" id="ARBA00010873"/>
    </source>
</evidence>
<accession>A0ABX9U1H0</accession>
<feature type="domain" description="MobA/MobL protein" evidence="3">
    <location>
        <begin position="25"/>
        <end position="198"/>
    </location>
</feature>
<keyword evidence="5" id="KW-1185">Reference proteome</keyword>
<protein>
    <recommendedName>
        <fullName evidence="3">MobA/MobL protein domain-containing protein</fullName>
    </recommendedName>
</protein>
<comment type="caution">
    <text evidence="4">The sequence shown here is derived from an EMBL/GenBank/DDBJ whole genome shotgun (WGS) entry which is preliminary data.</text>
</comment>
<proteinExistence type="inferred from homology"/>
<dbReference type="Gene3D" id="3.30.930.30">
    <property type="match status" value="1"/>
</dbReference>
<sequence>MFYMDIRHNVKKANSSKNAFHYLTRTGHFLAKKQDEELEFVRSGHLPAWAKNRPADFWKSADQHEIERGRTSTVLTVALPKELNRLQRIELVESFIQEFTDTYQFPYTAAVHHHASALTGEDQPHLHLMYSERSLVDGIERSPEQFFKQYRPKNPQQGGAQKMTANALGQGKNQVVIFRQTTEQLLNDCLQKYAPQKNIMLNGLALTVENSVSCLSNRDYNKQFGTDLKDVPQIPRWKLYSADPIIQLDVQAQKETIQRIREENKMELYKTTYENELAKRELEQIKPLQQRYADRKKYTDFELNELQRTIVKACQGASYHESFLKMHQQNCMIMNRLLERSAFGSVWLELQKQALMKDLSCEQLIVPGATFIQINLQDAEPSVWDKLDQYCSNEDDQAYLHHFLRNLSQFIQKLANFDDTRSQAFDTNFSYQLYAWQRNDIQRNFEVKQVEMRGFMQLYQGFIAPLASRYFTEDYELDQQHNLKKFKERDDLIIEALNTHLEPQILDAVEVNQLKKNESSHDWNGPGF</sequence>
<dbReference type="EMBL" id="RCHE01000075">
    <property type="protein sequence ID" value="RLL36906.1"/>
    <property type="molecule type" value="Genomic_DNA"/>
</dbReference>
<dbReference type="Pfam" id="PF03389">
    <property type="entry name" value="MobA_MobL"/>
    <property type="match status" value="1"/>
</dbReference>
<gene>
    <name evidence="4" type="ORF">D9K79_17560</name>
</gene>
<dbReference type="InterPro" id="IPR005053">
    <property type="entry name" value="MobA_MobL"/>
</dbReference>
<organism evidence="4 5">
    <name type="scientific">Acinetobacter cumulans</name>
    <dbReference type="NCBI Taxonomy" id="2136182"/>
    <lineage>
        <taxon>Bacteria</taxon>
        <taxon>Pseudomonadati</taxon>
        <taxon>Pseudomonadota</taxon>
        <taxon>Gammaproteobacteria</taxon>
        <taxon>Moraxellales</taxon>
        <taxon>Moraxellaceae</taxon>
        <taxon>Acinetobacter</taxon>
    </lineage>
</organism>
<evidence type="ECO:0000259" key="3">
    <source>
        <dbReference type="Pfam" id="PF03389"/>
    </source>
</evidence>
<reference evidence="4 5" key="1">
    <citation type="submission" date="2018-09" db="EMBL/GenBank/DDBJ databases">
        <title>The draft genome of Acinetobacter sp. strains.</title>
        <authorList>
            <person name="Qin J."/>
            <person name="Feng Y."/>
            <person name="Zong Z."/>
        </authorList>
    </citation>
    <scope>NUCLEOTIDE SEQUENCE [LARGE SCALE GENOMIC DNA]</scope>
    <source>
        <strain evidence="4 5">WCHAc060001</strain>
    </source>
</reference>
<evidence type="ECO:0000313" key="5">
    <source>
        <dbReference type="Proteomes" id="UP000273105"/>
    </source>
</evidence>
<comment type="similarity">
    <text evidence="1">Belongs to the MobA/MobL family.</text>
</comment>
<dbReference type="Proteomes" id="UP000273105">
    <property type="component" value="Unassembled WGS sequence"/>
</dbReference>
<name>A0ABX9U1H0_9GAMM</name>
<evidence type="ECO:0000256" key="2">
    <source>
        <dbReference type="ARBA" id="ARBA00022971"/>
    </source>
</evidence>
<evidence type="ECO:0000313" key="4">
    <source>
        <dbReference type="EMBL" id="RLL36906.1"/>
    </source>
</evidence>
<keyword evidence="2" id="KW-0184">Conjugation</keyword>